<organism evidence="2 3">
    <name type="scientific">Chryseobacterium carnipullorum</name>
    <dbReference type="NCBI Taxonomy" id="1124835"/>
    <lineage>
        <taxon>Bacteria</taxon>
        <taxon>Pseudomonadati</taxon>
        <taxon>Bacteroidota</taxon>
        <taxon>Flavobacteriia</taxon>
        <taxon>Flavobacteriales</taxon>
        <taxon>Weeksellaceae</taxon>
        <taxon>Chryseobacterium group</taxon>
        <taxon>Chryseobacterium</taxon>
    </lineage>
</organism>
<keyword evidence="4" id="KW-1185">Reference proteome</keyword>
<dbReference type="PROSITE" id="PS51257">
    <property type="entry name" value="PROKAR_LIPOPROTEIN"/>
    <property type="match status" value="1"/>
</dbReference>
<dbReference type="Proteomes" id="UP000273270">
    <property type="component" value="Chromosome"/>
</dbReference>
<accession>A0A3G6NF11</accession>
<reference evidence="2 3" key="1">
    <citation type="submission" date="2018-06" db="EMBL/GenBank/DDBJ databases">
        <authorList>
            <consortium name="Pathogen Informatics"/>
            <person name="Doyle S."/>
        </authorList>
    </citation>
    <scope>NUCLEOTIDE SEQUENCE [LARGE SCALE GENOMIC DNA]</scope>
    <source>
        <strain evidence="2 3">NCTC13533</strain>
    </source>
</reference>
<reference evidence="1" key="3">
    <citation type="submission" date="2018-11" db="EMBL/GenBank/DDBJ databases">
        <title>Proposal to divide the Flavobacteriaceae and reorganize its genera based on Amino Acid Identity values calculated from whole genome sequences.</title>
        <authorList>
            <person name="Nicholson A.C."/>
            <person name="Gulvik C.A."/>
            <person name="Whitney A.M."/>
            <person name="Humrighouse B.W."/>
            <person name="Bell M."/>
            <person name="Holmes B."/>
            <person name="Steigerwalt A."/>
            <person name="Villarma A."/>
            <person name="Sheth M."/>
            <person name="Batra D."/>
            <person name="Pryor J."/>
            <person name="Bernardet J.-F."/>
            <person name="Hugo C."/>
            <person name="Kampfer P."/>
            <person name="Newman J."/>
            <person name="Mcquiston J.R."/>
        </authorList>
    </citation>
    <scope>NUCLEOTIDE SEQUENCE [LARGE SCALE GENOMIC DNA]</scope>
    <source>
        <strain evidence="1">G0188</strain>
    </source>
</reference>
<accession>A0A376DXM1</accession>
<evidence type="ECO:0000313" key="1">
    <source>
        <dbReference type="EMBL" id="AZA50041.1"/>
    </source>
</evidence>
<name>A0A376DXM1_CHRCU</name>
<dbReference type="OrthoDB" id="759561at2"/>
<dbReference type="STRING" id="297244.SAMN05421639_101309"/>
<dbReference type="KEGG" id="ccau:EG346_18465"/>
<dbReference type="EMBL" id="UFVQ01000003">
    <property type="protein sequence ID" value="STC96813.1"/>
    <property type="molecule type" value="Genomic_DNA"/>
</dbReference>
<evidence type="ECO:0000313" key="3">
    <source>
        <dbReference type="Proteomes" id="UP000255224"/>
    </source>
</evidence>
<dbReference type="Proteomes" id="UP000255224">
    <property type="component" value="Unassembled WGS sequence"/>
</dbReference>
<proteinExistence type="predicted"/>
<dbReference type="AlphaFoldDB" id="A0A376DXM1"/>
<dbReference type="RefSeq" id="WP_123880608.1">
    <property type="nucleotide sequence ID" value="NZ_CP033920.1"/>
</dbReference>
<reference evidence="4" key="2">
    <citation type="submission" date="2018-11" db="EMBL/GenBank/DDBJ databases">
        <title>Proposal to divide the Flavobacteriaceae and reorganize its genera based on Amino Acid Identity values calculated from whole genome sequences.</title>
        <authorList>
            <person name="Nicholson A.C."/>
            <person name="Gulvik C.A."/>
            <person name="Whitney A.M."/>
            <person name="Humrighouse B.W."/>
            <person name="Bell M."/>
            <person name="Holmes B."/>
            <person name="Steigerwalt A.G."/>
            <person name="Villarma A."/>
            <person name="Sheth M."/>
            <person name="Batra D."/>
            <person name="Pryor J."/>
            <person name="Bernardet J.-F."/>
            <person name="Hugo C."/>
            <person name="Kampfer P."/>
            <person name="Newman J."/>
            <person name="McQuiston J.R."/>
        </authorList>
    </citation>
    <scope>NUCLEOTIDE SEQUENCE [LARGE SCALE GENOMIC DNA]</scope>
    <source>
        <strain evidence="4">G0188</strain>
    </source>
</reference>
<evidence type="ECO:0000313" key="4">
    <source>
        <dbReference type="Proteomes" id="UP000273270"/>
    </source>
</evidence>
<dbReference type="EMBL" id="CP033920">
    <property type="protein sequence ID" value="AZA50041.1"/>
    <property type="molecule type" value="Genomic_DNA"/>
</dbReference>
<gene>
    <name evidence="1" type="ORF">EG346_18465</name>
    <name evidence="2" type="ORF">NCTC13533_02284</name>
</gene>
<protein>
    <submittedName>
        <fullName evidence="1">DUF3828 domain-containing protein</fullName>
    </submittedName>
</protein>
<evidence type="ECO:0000313" key="2">
    <source>
        <dbReference type="EMBL" id="STC96813.1"/>
    </source>
</evidence>
<sequence length="183" mass="20521">MMKQTILFLSAFLFLISCKKEKIKESLPPQTEISKKVDELYKLYGNSNDALYNQPFSDRLFSPELKKALEAAVNASKADMEKVKKSDHPDEKPLLFEGSVFSSLYEGFSGYKIKSVKVNPSGTSADAFVELEYTMSPPTIKWTDTVHVINSGQGWKIDNISFDSIGNSKDLKSSLKDFTQNAQ</sequence>